<dbReference type="RefSeq" id="WP_184861369.1">
    <property type="nucleotide sequence ID" value="NZ_BAAAWY010000053.1"/>
</dbReference>
<dbReference type="EMBL" id="JACHIR010000001">
    <property type="protein sequence ID" value="MBB5891333.1"/>
    <property type="molecule type" value="Genomic_DNA"/>
</dbReference>
<keyword evidence="1" id="KW-1133">Transmembrane helix</keyword>
<organism evidence="2 3">
    <name type="scientific">Kutzneria kofuensis</name>
    <dbReference type="NCBI Taxonomy" id="103725"/>
    <lineage>
        <taxon>Bacteria</taxon>
        <taxon>Bacillati</taxon>
        <taxon>Actinomycetota</taxon>
        <taxon>Actinomycetes</taxon>
        <taxon>Pseudonocardiales</taxon>
        <taxon>Pseudonocardiaceae</taxon>
        <taxon>Kutzneria</taxon>
    </lineage>
</organism>
<evidence type="ECO:0000313" key="3">
    <source>
        <dbReference type="Proteomes" id="UP000585638"/>
    </source>
</evidence>
<keyword evidence="3" id="KW-1185">Reference proteome</keyword>
<protein>
    <submittedName>
        <fullName evidence="2">Uncharacterized protein</fullName>
    </submittedName>
</protein>
<sequence>MINALLADGGSDYLSMLVTDFLWKAAIVAVLVIIVLVSMVIIYKKVGNRK</sequence>
<proteinExistence type="predicted"/>
<dbReference type="Proteomes" id="UP000585638">
    <property type="component" value="Unassembled WGS sequence"/>
</dbReference>
<keyword evidence="1" id="KW-0472">Membrane</keyword>
<feature type="transmembrane region" description="Helical" evidence="1">
    <location>
        <begin position="21"/>
        <end position="43"/>
    </location>
</feature>
<gene>
    <name evidence="2" type="ORF">BJ998_002529</name>
</gene>
<evidence type="ECO:0000256" key="1">
    <source>
        <dbReference type="SAM" id="Phobius"/>
    </source>
</evidence>
<name>A0A7W9KFS3_9PSEU</name>
<reference evidence="2 3" key="1">
    <citation type="submission" date="2020-08" db="EMBL/GenBank/DDBJ databases">
        <title>Sequencing the genomes of 1000 actinobacteria strains.</title>
        <authorList>
            <person name="Klenk H.-P."/>
        </authorList>
    </citation>
    <scope>NUCLEOTIDE SEQUENCE [LARGE SCALE GENOMIC DNA]</scope>
    <source>
        <strain evidence="2 3">DSM 43851</strain>
    </source>
</reference>
<evidence type="ECO:0000313" key="2">
    <source>
        <dbReference type="EMBL" id="MBB5891333.1"/>
    </source>
</evidence>
<accession>A0A7W9KFS3</accession>
<comment type="caution">
    <text evidence="2">The sequence shown here is derived from an EMBL/GenBank/DDBJ whole genome shotgun (WGS) entry which is preliminary data.</text>
</comment>
<keyword evidence="1" id="KW-0812">Transmembrane</keyword>
<dbReference type="AlphaFoldDB" id="A0A7W9KFS3"/>